<dbReference type="GO" id="GO:0004560">
    <property type="term" value="F:alpha-L-fucosidase activity"/>
    <property type="evidence" value="ECO:0007669"/>
    <property type="project" value="InterPro"/>
</dbReference>
<feature type="domain" description="Beta-mannosidase-like galactose-binding" evidence="7">
    <location>
        <begin position="919"/>
        <end position="991"/>
    </location>
</feature>
<dbReference type="NCBIfam" id="NF045579">
    <property type="entry name" value="rhamnoside_JR"/>
    <property type="match status" value="1"/>
</dbReference>
<organism evidence="8 9">
    <name type="scientific">Saltatorellus ferox</name>
    <dbReference type="NCBI Taxonomy" id="2528018"/>
    <lineage>
        <taxon>Bacteria</taxon>
        <taxon>Pseudomonadati</taxon>
        <taxon>Planctomycetota</taxon>
        <taxon>Planctomycetia</taxon>
        <taxon>Planctomycetia incertae sedis</taxon>
        <taxon>Saltatorellus</taxon>
    </lineage>
</organism>
<dbReference type="SUPFAM" id="SSF51445">
    <property type="entry name" value="(Trans)glycosidases"/>
    <property type="match status" value="1"/>
</dbReference>
<dbReference type="InterPro" id="IPR054593">
    <property type="entry name" value="Beta-mannosidase-like_N2"/>
</dbReference>
<evidence type="ECO:0000313" key="9">
    <source>
        <dbReference type="Proteomes" id="UP000320390"/>
    </source>
</evidence>
<dbReference type="PANTHER" id="PTHR43817:SF1">
    <property type="entry name" value="HYDROLASE, FAMILY 43, PUTATIVE (AFU_ORTHOLOGUE AFUA_3G01660)-RELATED"/>
    <property type="match status" value="1"/>
</dbReference>
<evidence type="ECO:0000313" key="8">
    <source>
        <dbReference type="EMBL" id="QDV09184.1"/>
    </source>
</evidence>
<evidence type="ECO:0000256" key="4">
    <source>
        <dbReference type="ARBA" id="ARBA00022801"/>
    </source>
</evidence>
<dbReference type="SMART" id="SM00812">
    <property type="entry name" value="Alpha_L_fucos"/>
    <property type="match status" value="1"/>
</dbReference>
<keyword evidence="4" id="KW-0378">Hydrolase</keyword>
<reference evidence="8 9" key="1">
    <citation type="submission" date="2019-02" db="EMBL/GenBank/DDBJ databases">
        <title>Deep-cultivation of Planctomycetes and their phenomic and genomic characterization uncovers novel biology.</title>
        <authorList>
            <person name="Wiegand S."/>
            <person name="Jogler M."/>
            <person name="Boedeker C."/>
            <person name="Pinto D."/>
            <person name="Vollmers J."/>
            <person name="Rivas-Marin E."/>
            <person name="Kohn T."/>
            <person name="Peeters S.H."/>
            <person name="Heuer A."/>
            <person name="Rast P."/>
            <person name="Oberbeckmann S."/>
            <person name="Bunk B."/>
            <person name="Jeske O."/>
            <person name="Meyerdierks A."/>
            <person name="Storesund J.E."/>
            <person name="Kallscheuer N."/>
            <person name="Luecker S."/>
            <person name="Lage O.M."/>
            <person name="Pohl T."/>
            <person name="Merkel B.J."/>
            <person name="Hornburger P."/>
            <person name="Mueller R.-W."/>
            <person name="Bruemmer F."/>
            <person name="Labrenz M."/>
            <person name="Spormann A.M."/>
            <person name="Op den Camp H."/>
            <person name="Overmann J."/>
            <person name="Amann R."/>
            <person name="Jetten M.S.M."/>
            <person name="Mascher T."/>
            <person name="Medema M.H."/>
            <person name="Devos D.P."/>
            <person name="Kaster A.-K."/>
            <person name="Ovreas L."/>
            <person name="Rohde M."/>
            <person name="Galperin M.Y."/>
            <person name="Jogler C."/>
        </authorList>
    </citation>
    <scope>NUCLEOTIDE SEQUENCE [LARGE SCALE GENOMIC DNA]</scope>
    <source>
        <strain evidence="8 9">Poly30</strain>
    </source>
</reference>
<dbReference type="Gene3D" id="3.20.20.80">
    <property type="entry name" value="Glycosidases"/>
    <property type="match status" value="1"/>
</dbReference>
<feature type="domain" description="Glycoside hydrolase family 29 N-terminal" evidence="6">
    <location>
        <begin position="1085"/>
        <end position="1217"/>
    </location>
</feature>
<keyword evidence="9" id="KW-1185">Reference proteome</keyword>
<dbReference type="InterPro" id="IPR000933">
    <property type="entry name" value="Glyco_hydro_29"/>
</dbReference>
<dbReference type="EMBL" id="CP036434">
    <property type="protein sequence ID" value="QDV09184.1"/>
    <property type="molecule type" value="Genomic_DNA"/>
</dbReference>
<name>A0A518EYQ8_9BACT</name>
<dbReference type="Pfam" id="PF17132">
    <property type="entry name" value="Glyco_hydro_106"/>
    <property type="match status" value="3"/>
</dbReference>
<accession>A0A518EYQ8</accession>
<dbReference type="SMR" id="A0A518EYQ8"/>
<evidence type="ECO:0000256" key="5">
    <source>
        <dbReference type="ARBA" id="ARBA00023295"/>
    </source>
</evidence>
<dbReference type="Gene3D" id="2.60.120.260">
    <property type="entry name" value="Galactose-binding domain-like"/>
    <property type="match status" value="3"/>
</dbReference>
<gene>
    <name evidence="8" type="ORF">Poly30_47410</name>
</gene>
<evidence type="ECO:0000259" key="6">
    <source>
        <dbReference type="Pfam" id="PF01120"/>
    </source>
</evidence>
<dbReference type="InterPro" id="IPR057739">
    <property type="entry name" value="Glyco_hydro_29_N"/>
</dbReference>
<evidence type="ECO:0000256" key="1">
    <source>
        <dbReference type="ARBA" id="ARBA00007951"/>
    </source>
</evidence>
<dbReference type="EC" id="3.2.1.51" evidence="2"/>
<dbReference type="GO" id="GO:0005975">
    <property type="term" value="P:carbohydrate metabolic process"/>
    <property type="evidence" value="ECO:0007669"/>
    <property type="project" value="InterPro"/>
</dbReference>
<dbReference type="PANTHER" id="PTHR43817">
    <property type="entry name" value="GLYCOSYL HYDROLASE"/>
    <property type="match status" value="1"/>
</dbReference>
<protein>
    <recommendedName>
        <fullName evidence="2">alpha-L-fucosidase</fullName>
        <ecNumber evidence="2">3.2.1.51</ecNumber>
    </recommendedName>
</protein>
<comment type="similarity">
    <text evidence="1">Belongs to the glycosyl hydrolase 29 family.</text>
</comment>
<proteinExistence type="inferred from homology"/>
<dbReference type="InterPro" id="IPR008979">
    <property type="entry name" value="Galactose-bd-like_sf"/>
</dbReference>
<evidence type="ECO:0000256" key="2">
    <source>
        <dbReference type="ARBA" id="ARBA00012662"/>
    </source>
</evidence>
<keyword evidence="3" id="KW-0732">Signal</keyword>
<dbReference type="Pfam" id="PF01120">
    <property type="entry name" value="Alpha_L_fucos"/>
    <property type="match status" value="1"/>
</dbReference>
<evidence type="ECO:0000256" key="3">
    <source>
        <dbReference type="ARBA" id="ARBA00022729"/>
    </source>
</evidence>
<evidence type="ECO:0000259" key="7">
    <source>
        <dbReference type="Pfam" id="PF22666"/>
    </source>
</evidence>
<dbReference type="SUPFAM" id="SSF49785">
    <property type="entry name" value="Galactose-binding domain-like"/>
    <property type="match status" value="2"/>
</dbReference>
<sequence>MGLAQEATYDDLVAGFEDPPARARPDAFWAWLNGHADPARITEEMEAFRAAGFSALQIWDVKAHRDPEGIVPVGPAFLSDEWLANLAHANREALRLGLDLGMVAASGWNAGGSWVEPEHAGLSLFSSVTRVQGPRGLELTLPFPATPEHAPRDAEGRPAYWSTVAVQAVPAGDGAGFEADRVIDLTGKTDDSGHLQAELPAGEWDLRWFIRANSGQRLIVPSPNSDGLQIDFFDADDSRWYFHHVLDRLESALGPLDESALKYLEVDSLELEGGRLSAWTEDILTAFRAEYGYDAAPWLTFLVDDSRSPEAAERFLRDWTRLVSDLMIENHYRIGNEVLRERGLLLSAEAGGPGPPIWSSCPVDAIGALGATGLARGEFWPKHRSMYNVKEIACAAHVYGKRIVDSESFTSWRHWQDLPYYLKLLADQAFLDGLNHITFHTAPHGGGERGLPGYAYHAGTHIGPNLVWWPMVKPFIEYLARCSFLLQEGTPVEDVCFYQGAGAPVFHPLGVDWDPRVRPLGYDYDVVDVRMLLNGMTVEGGRLSLPSGVSYRMLVLPEAEPMDRRVTEKLEELVRAGGRVLGPDGLVAALTEAPPDFLWEGGDARTRLGFVHRSGEEFEIYYVVNHHERWESVHGIFRVDGLQPEIWDPSSGAIREAAWERSEDGRTRVALALPPGGSRFVVFRRMSDGGSWNGDITLGDLARAHGAGVDVAHGDTPNGPAWLSSGENGPGDEFIVYDLGAEVALEAMDLWAYQDQTRGLLTRAIKELAVSTSIDGAKFEAVGSYTLRRAPDIGERDYEERVALMAPKSRFVRFDVVSNHSDDWSGHTSIVGLGRVEFLTAGERAIEGVRVHDVSSGVAHDPATDGVRASHRDGFELTGPWMLEFPLRSGESKTIELESLAPWGSLEDPDLRHFSGIATYARTFAAPSGLASSGDSVDLDLGRLAGVARIFLNGEELGVAWHPPYAIDVTKALRSGLNELRVEVANTWHNRLVGDAALPPEGRSTVTNIRAPFTPETALLEAGILGPVQLVSTVDAAATRPSPRPAQLAWQEAEFGVVFHYDLHVCGEGRYVQRDARVHPVEDLQRFAPAELDTDQWVRSARDAGARFAILTGSHETGFRLWQSDVNPYCMKALDWGDGQRDIVGEFHASCLKYGLKPGIYLGTRWNAQLGVHDFQVTERSSLTQAEYNRLIEQEVEEICTRYGDWFEFWFDGGAHGPDQGGPDVLSIVERHQPDAVFYHNLQRADARWGGSESGTVPYPCWATFPYPATGSGESARPEISAGGFALLKSGDPEGAFWLPAMSDAPLRGHGGHEWFWEPDQEHLIYPLEKLVDMYCRSVGHNSTLILGLTPDDRGLLPEADATRLAELGQALKEMFGTPLAETDESSPGPSTALPIVLELPPETPFNLIVIEEDVERGEHVRRYHIEILNDGVWHEIAAGTCVGHKRIHRLATPQRGSALRLVVDEASSPAHIRRLSIGAK</sequence>
<keyword evidence="5" id="KW-0326">Glycosidase</keyword>
<dbReference type="InterPro" id="IPR017853">
    <property type="entry name" value="GH"/>
</dbReference>
<dbReference type="Proteomes" id="UP000320390">
    <property type="component" value="Chromosome"/>
</dbReference>
<dbReference type="Pfam" id="PF22666">
    <property type="entry name" value="Glyco_hydro_2_N2"/>
    <property type="match status" value="1"/>
</dbReference>